<reference evidence="5 6" key="1">
    <citation type="submission" date="2019-06" db="EMBL/GenBank/DDBJ databases">
        <title>A novel bacterium of genus Amaricoccus, isolated from marine sediment.</title>
        <authorList>
            <person name="Huang H."/>
            <person name="Mo K."/>
            <person name="Hu Y."/>
        </authorList>
    </citation>
    <scope>NUCLEOTIDE SEQUENCE [LARGE SCALE GENOMIC DNA]</scope>
    <source>
        <strain evidence="5 6">HB172011</strain>
    </source>
</reference>
<comment type="caution">
    <text evidence="5">The sequence shown here is derived from an EMBL/GenBank/DDBJ whole genome shotgun (WGS) entry which is preliminary data.</text>
</comment>
<dbReference type="Proteomes" id="UP000319255">
    <property type="component" value="Unassembled WGS sequence"/>
</dbReference>
<evidence type="ECO:0000256" key="3">
    <source>
        <dbReference type="ARBA" id="ARBA00022679"/>
    </source>
</evidence>
<keyword evidence="3 5" id="KW-0808">Transferase</keyword>
<proteinExistence type="inferred from homology"/>
<dbReference type="CDD" id="cd00761">
    <property type="entry name" value="Glyco_tranf_GTA_type"/>
    <property type="match status" value="1"/>
</dbReference>
<keyword evidence="6" id="KW-1185">Reference proteome</keyword>
<evidence type="ECO:0000259" key="4">
    <source>
        <dbReference type="Pfam" id="PF00535"/>
    </source>
</evidence>
<evidence type="ECO:0000313" key="6">
    <source>
        <dbReference type="Proteomes" id="UP000319255"/>
    </source>
</evidence>
<dbReference type="GO" id="GO:0016757">
    <property type="term" value="F:glycosyltransferase activity"/>
    <property type="evidence" value="ECO:0007669"/>
    <property type="project" value="UniProtKB-KW"/>
</dbReference>
<dbReference type="AlphaFoldDB" id="A0A501WH99"/>
<dbReference type="SUPFAM" id="SSF53448">
    <property type="entry name" value="Nucleotide-diphospho-sugar transferases"/>
    <property type="match status" value="1"/>
</dbReference>
<gene>
    <name evidence="5" type="ORF">FJM51_18390</name>
</gene>
<accession>A0A501WH99</accession>
<dbReference type="EMBL" id="VFRP01000024">
    <property type="protein sequence ID" value="TPE48172.1"/>
    <property type="molecule type" value="Genomic_DNA"/>
</dbReference>
<evidence type="ECO:0000256" key="1">
    <source>
        <dbReference type="ARBA" id="ARBA00006739"/>
    </source>
</evidence>
<sequence length="305" mass="33055">MRMDTPCPVAVLIPTFRRPEGLALALESLAAQTVADFPIVVADNDAEAAAGIAVARAWKSERPGCEISWISVPARGLSQNRNAGLSHAFARYPVEAVAMLDDDSHAEPEWLERLAEAVRGGEADLLGGPTLYTFPPATPGEIRGLEMFGVPYASSGPVPRLRSANNLAVRRRFFEARGPELFHPDFARSGGEDTYLFRSALARGERMEWVAGARVVEPVPEHRCAEAWILSRHRTSAANSARISRMLDGELAAWRREVGSALKEVGGGLLRFATNRRPRIVMRQRFAGAAGRIAGLTGALPSCYG</sequence>
<dbReference type="PANTHER" id="PTHR43179:SF12">
    <property type="entry name" value="GALACTOFURANOSYLTRANSFERASE GLFT2"/>
    <property type="match status" value="1"/>
</dbReference>
<name>A0A501WH99_9RHOB</name>
<dbReference type="PANTHER" id="PTHR43179">
    <property type="entry name" value="RHAMNOSYLTRANSFERASE WBBL"/>
    <property type="match status" value="1"/>
</dbReference>
<evidence type="ECO:0000313" key="5">
    <source>
        <dbReference type="EMBL" id="TPE48172.1"/>
    </source>
</evidence>
<keyword evidence="2" id="KW-0328">Glycosyltransferase</keyword>
<dbReference type="Pfam" id="PF00535">
    <property type="entry name" value="Glycos_transf_2"/>
    <property type="match status" value="1"/>
</dbReference>
<protein>
    <submittedName>
        <fullName evidence="5">Glycosyltransferase family 2 protein</fullName>
    </submittedName>
</protein>
<comment type="similarity">
    <text evidence="1">Belongs to the glycosyltransferase 2 family.</text>
</comment>
<dbReference type="InterPro" id="IPR001173">
    <property type="entry name" value="Glyco_trans_2-like"/>
</dbReference>
<evidence type="ECO:0000256" key="2">
    <source>
        <dbReference type="ARBA" id="ARBA00022676"/>
    </source>
</evidence>
<dbReference type="OrthoDB" id="6116224at2"/>
<dbReference type="Gene3D" id="3.90.550.10">
    <property type="entry name" value="Spore Coat Polysaccharide Biosynthesis Protein SpsA, Chain A"/>
    <property type="match status" value="1"/>
</dbReference>
<dbReference type="InterPro" id="IPR029044">
    <property type="entry name" value="Nucleotide-diphossugar_trans"/>
</dbReference>
<feature type="domain" description="Glycosyltransferase 2-like" evidence="4">
    <location>
        <begin position="11"/>
        <end position="134"/>
    </location>
</feature>
<organism evidence="5 6">
    <name type="scientific">Amaricoccus solimangrovi</name>
    <dbReference type="NCBI Taxonomy" id="2589815"/>
    <lineage>
        <taxon>Bacteria</taxon>
        <taxon>Pseudomonadati</taxon>
        <taxon>Pseudomonadota</taxon>
        <taxon>Alphaproteobacteria</taxon>
        <taxon>Rhodobacterales</taxon>
        <taxon>Paracoccaceae</taxon>
        <taxon>Amaricoccus</taxon>
    </lineage>
</organism>